<proteinExistence type="predicted"/>
<dbReference type="InterPro" id="IPR027417">
    <property type="entry name" value="P-loop_NTPase"/>
</dbReference>
<organism evidence="1 2">
    <name type="scientific">Acaulospora morrowiae</name>
    <dbReference type="NCBI Taxonomy" id="94023"/>
    <lineage>
        <taxon>Eukaryota</taxon>
        <taxon>Fungi</taxon>
        <taxon>Fungi incertae sedis</taxon>
        <taxon>Mucoromycota</taxon>
        <taxon>Glomeromycotina</taxon>
        <taxon>Glomeromycetes</taxon>
        <taxon>Diversisporales</taxon>
        <taxon>Acaulosporaceae</taxon>
        <taxon>Acaulospora</taxon>
    </lineage>
</organism>
<dbReference type="AlphaFoldDB" id="A0A9N9I2N5"/>
<dbReference type="OrthoDB" id="2433158at2759"/>
<name>A0A9N9I2N5_9GLOM</name>
<dbReference type="Gene3D" id="3.40.50.300">
    <property type="entry name" value="P-loop containing nucleotide triphosphate hydrolases"/>
    <property type="match status" value="1"/>
</dbReference>
<keyword evidence="2" id="KW-1185">Reference proteome</keyword>
<evidence type="ECO:0000313" key="2">
    <source>
        <dbReference type="Proteomes" id="UP000789342"/>
    </source>
</evidence>
<dbReference type="Proteomes" id="UP000789342">
    <property type="component" value="Unassembled WGS sequence"/>
</dbReference>
<reference evidence="1" key="1">
    <citation type="submission" date="2021-06" db="EMBL/GenBank/DDBJ databases">
        <authorList>
            <person name="Kallberg Y."/>
            <person name="Tangrot J."/>
            <person name="Rosling A."/>
        </authorList>
    </citation>
    <scope>NUCLEOTIDE SEQUENCE</scope>
    <source>
        <strain evidence="1">CL551</strain>
    </source>
</reference>
<evidence type="ECO:0000313" key="1">
    <source>
        <dbReference type="EMBL" id="CAG8716912.1"/>
    </source>
</evidence>
<accession>A0A9N9I2N5</accession>
<comment type="caution">
    <text evidence="1">The sequence shown here is derived from an EMBL/GenBank/DDBJ whole genome shotgun (WGS) entry which is preliminary data.</text>
</comment>
<sequence>SNDNILDGIENYDLHPNNIAQKISFGWYEGILNHYGDHQVKVVSSMGKKSCGKSYMLNHLVGTTFDGSSMVG</sequence>
<protein>
    <submittedName>
        <fullName evidence="1">2138_t:CDS:1</fullName>
    </submittedName>
</protein>
<gene>
    <name evidence="1" type="ORF">AMORRO_LOCUS13068</name>
</gene>
<dbReference type="EMBL" id="CAJVPV010021120">
    <property type="protein sequence ID" value="CAG8716912.1"/>
    <property type="molecule type" value="Genomic_DNA"/>
</dbReference>
<feature type="non-terminal residue" evidence="1">
    <location>
        <position position="72"/>
    </location>
</feature>